<reference evidence="1 2" key="1">
    <citation type="submission" date="2018-08" db="EMBL/GenBank/DDBJ databases">
        <title>A genome reference for cultivated species of the human gut microbiota.</title>
        <authorList>
            <person name="Zou Y."/>
            <person name="Xue W."/>
            <person name="Luo G."/>
        </authorList>
    </citation>
    <scope>NUCLEOTIDE SEQUENCE [LARGE SCALE GENOMIC DNA]</scope>
    <source>
        <strain evidence="1 2">AF34-33</strain>
    </source>
</reference>
<organism evidence="1 2">
    <name type="scientific">Butyricimonas virosa</name>
    <dbReference type="NCBI Taxonomy" id="544645"/>
    <lineage>
        <taxon>Bacteria</taxon>
        <taxon>Pseudomonadati</taxon>
        <taxon>Bacteroidota</taxon>
        <taxon>Bacteroidia</taxon>
        <taxon>Bacteroidales</taxon>
        <taxon>Odoribacteraceae</taxon>
        <taxon>Butyricimonas</taxon>
    </lineage>
</organism>
<comment type="caution">
    <text evidence="1">The sequence shown here is derived from an EMBL/GenBank/DDBJ whole genome shotgun (WGS) entry which is preliminary data.</text>
</comment>
<dbReference type="AlphaFoldDB" id="A0A415QP37"/>
<evidence type="ECO:0000313" key="2">
    <source>
        <dbReference type="Proteomes" id="UP000286038"/>
    </source>
</evidence>
<dbReference type="EMBL" id="QRPV01000003">
    <property type="protein sequence ID" value="RHM46169.1"/>
    <property type="molecule type" value="Genomic_DNA"/>
</dbReference>
<name>A0A415QP37_9BACT</name>
<gene>
    <name evidence="1" type="ORF">DWZ68_04210</name>
</gene>
<dbReference type="Proteomes" id="UP000286038">
    <property type="component" value="Unassembled WGS sequence"/>
</dbReference>
<evidence type="ECO:0000313" key="1">
    <source>
        <dbReference type="EMBL" id="RHM46169.1"/>
    </source>
</evidence>
<sequence>MINGYARMKGYWEDSKGGLSTYTFVKDKIWTGVYNAHLIRWKSNTLHQNEYYERNPYVDVDKFVCRLMGFSTINFEESYDVTEDKINYRITRELNTITLTLLNVKTLILPQGSITVHDYKTGDYREMNICAILTEDNPDFSINLEKIINPNEFCVISILSKKYYCPLFSQQTII</sequence>
<protein>
    <submittedName>
        <fullName evidence="1">Uncharacterized protein</fullName>
    </submittedName>
</protein>
<accession>A0A415QP37</accession>
<proteinExistence type="predicted"/>